<protein>
    <submittedName>
        <fullName evidence="2">Uncharacterized protein</fullName>
    </submittedName>
</protein>
<dbReference type="AlphaFoldDB" id="A0A328TPZ3"/>
<evidence type="ECO:0000313" key="3">
    <source>
        <dbReference type="Proteomes" id="UP000244334"/>
    </source>
</evidence>
<evidence type="ECO:0000256" key="1">
    <source>
        <dbReference type="SAM" id="Phobius"/>
    </source>
</evidence>
<sequence>MSDRLKTFRNCAIGGIIFSTVTFMISGIFVENQFERIANGIELIAGVVVVCGIVWLYSLKHQYPESFKKADKAPCSRLTPPKCEPEQKILSAVEKAKNAKLWGGKSDSI</sequence>
<accession>A0A328TPZ3</accession>
<keyword evidence="1" id="KW-1133">Transmembrane helix</keyword>
<keyword evidence="1" id="KW-0812">Transmembrane</keyword>
<dbReference type="RefSeq" id="WP_162475416.1">
    <property type="nucleotide sequence ID" value="NZ_LJAM02000143.1"/>
</dbReference>
<dbReference type="EMBL" id="LJAM02000143">
    <property type="protein sequence ID" value="RAP71453.1"/>
    <property type="molecule type" value="Genomic_DNA"/>
</dbReference>
<keyword evidence="1" id="KW-0472">Membrane</keyword>
<feature type="transmembrane region" description="Helical" evidence="1">
    <location>
        <begin position="36"/>
        <end position="59"/>
    </location>
</feature>
<feature type="transmembrane region" description="Helical" evidence="1">
    <location>
        <begin position="12"/>
        <end position="30"/>
    </location>
</feature>
<comment type="caution">
    <text evidence="2">The sequence shown here is derived from an EMBL/GenBank/DDBJ whole genome shotgun (WGS) entry which is preliminary data.</text>
</comment>
<dbReference type="Proteomes" id="UP000244334">
    <property type="component" value="Unassembled WGS sequence"/>
</dbReference>
<name>A0A328TPZ3_9GAMM</name>
<gene>
    <name evidence="2" type="ORF">ACZ87_01750</name>
</gene>
<keyword evidence="3" id="KW-1185">Reference proteome</keyword>
<organism evidence="2 3">
    <name type="scientific">Candidatus Erwinia dacicola</name>
    <dbReference type="NCBI Taxonomy" id="252393"/>
    <lineage>
        <taxon>Bacteria</taxon>
        <taxon>Pseudomonadati</taxon>
        <taxon>Pseudomonadota</taxon>
        <taxon>Gammaproteobacteria</taxon>
        <taxon>Enterobacterales</taxon>
        <taxon>Erwiniaceae</taxon>
        <taxon>Erwinia</taxon>
    </lineage>
</organism>
<reference evidence="2" key="1">
    <citation type="submission" date="2018-04" db="EMBL/GenBank/DDBJ databases">
        <title>Genomes of the Obligate Erwinia dacicola and Facultative Enterobacter sp. OLF Endosymbionts of the Olive Fruit fly, Bactrocera oleae.</title>
        <authorList>
            <person name="Estes A.M."/>
            <person name="Hearn D.J."/>
            <person name="Agarwal S."/>
            <person name="Pierson E.A."/>
            <person name="Dunning-Hotopp J.C."/>
        </authorList>
    </citation>
    <scope>NUCLEOTIDE SEQUENCE [LARGE SCALE GENOMIC DNA]</scope>
    <source>
        <strain evidence="2">Oroville</strain>
    </source>
</reference>
<evidence type="ECO:0000313" key="2">
    <source>
        <dbReference type="EMBL" id="RAP71453.1"/>
    </source>
</evidence>
<proteinExistence type="predicted"/>